<organism evidence="8 9">
    <name type="scientific">Corynebacterium provencense</name>
    <dbReference type="NCBI Taxonomy" id="1737425"/>
    <lineage>
        <taxon>Bacteria</taxon>
        <taxon>Bacillati</taxon>
        <taxon>Actinomycetota</taxon>
        <taxon>Actinomycetes</taxon>
        <taxon>Mycobacteriales</taxon>
        <taxon>Corynebacteriaceae</taxon>
        <taxon>Corynebacterium</taxon>
    </lineage>
</organism>
<dbReference type="PANTHER" id="PTHR12001">
    <property type="entry name" value="GERANYLGERANYL PYROPHOSPHATE SYNTHASE"/>
    <property type="match status" value="1"/>
</dbReference>
<dbReference type="InterPro" id="IPR008949">
    <property type="entry name" value="Isoprenoid_synthase_dom_sf"/>
</dbReference>
<dbReference type="KEGG" id="cpre:Csp1_16620"/>
<dbReference type="Pfam" id="PF00348">
    <property type="entry name" value="polyprenyl_synt"/>
    <property type="match status" value="1"/>
</dbReference>
<evidence type="ECO:0000256" key="7">
    <source>
        <dbReference type="RuleBase" id="RU004466"/>
    </source>
</evidence>
<protein>
    <submittedName>
        <fullName evidence="8">(2E,6E)-farnesyl diphosphate synthase</fullName>
        <ecNumber evidence="8">2.5.1.10</ecNumber>
    </submittedName>
</protein>
<dbReference type="InterPro" id="IPR033749">
    <property type="entry name" value="Polyprenyl_synt_CS"/>
</dbReference>
<comment type="pathway">
    <text evidence="2">Isoprenoid biosynthesis.</text>
</comment>
<evidence type="ECO:0000256" key="5">
    <source>
        <dbReference type="ARBA" id="ARBA00022723"/>
    </source>
</evidence>
<sequence>MTPETARRKMTGTWSAHSPLTDVPAAVDTELAAFFRARHADYDDIDPVVADAVGALELFVTGGGKRLRPVFAWAGLRAALEGGGGSLTAPTGPGDVLRAVSSLEFIQACALIHDDIIDQSDTRRGRPTTHRRFSALHSERGWTGDPARYGESQAILVGDLSFSWADDMFADSGVDAAALTRARQPWRKMRTEVIAGQMLDIALENSGSEDPGAALKVDVYKTAAYTVERPLHLGAALGDADARTVSLLRKVGREIGVAFQLEDDHLGVFGDPAVTGKESGDDLRSGKRTWLLMCALDRADRSDPAAASRLRTGIGAVETDAEIDELRQIIVDSGAAEQNSARVRELTSDAVDTLRSCHLASPFVDELVALAEQLTERRS</sequence>
<dbReference type="SFLD" id="SFLDS00005">
    <property type="entry name" value="Isoprenoid_Synthase_Type_I"/>
    <property type="match status" value="1"/>
</dbReference>
<comment type="similarity">
    <text evidence="3 7">Belongs to the FPP/GGPP synthase family.</text>
</comment>
<evidence type="ECO:0000256" key="6">
    <source>
        <dbReference type="ARBA" id="ARBA00022842"/>
    </source>
</evidence>
<dbReference type="Proteomes" id="UP000247696">
    <property type="component" value="Chromosome"/>
</dbReference>
<gene>
    <name evidence="8" type="ORF">Csp1_16620</name>
</gene>
<dbReference type="RefSeq" id="WP_227870988.1">
    <property type="nucleotide sequence ID" value="NZ_CP024988.1"/>
</dbReference>
<dbReference type="AlphaFoldDB" id="A0A2Z3YPG3"/>
<keyword evidence="6" id="KW-0460">Magnesium</keyword>
<dbReference type="Gene3D" id="1.10.600.10">
    <property type="entry name" value="Farnesyl Diphosphate Synthase"/>
    <property type="match status" value="1"/>
</dbReference>
<reference evidence="9" key="1">
    <citation type="submission" date="2017-11" db="EMBL/GenBank/DDBJ databases">
        <title>Otitis media/interna in a cat caused by the recently described species Corynebacterium provencense.</title>
        <authorList>
            <person name="Kittl S."/>
            <person name="Brodard I."/>
            <person name="Rychener L."/>
            <person name="Jores J."/>
            <person name="Roosje P."/>
            <person name="Gobeli Brawand S."/>
        </authorList>
    </citation>
    <scope>NUCLEOTIDE SEQUENCE [LARGE SCALE GENOMIC DNA]</scope>
    <source>
        <strain evidence="9">17KM38</strain>
    </source>
</reference>
<dbReference type="STRING" id="1737425.GCA_900049755_02589"/>
<name>A0A2Z3YPG3_9CORY</name>
<dbReference type="EMBL" id="CP024988">
    <property type="protein sequence ID" value="AWT26446.1"/>
    <property type="molecule type" value="Genomic_DNA"/>
</dbReference>
<keyword evidence="9" id="KW-1185">Reference proteome</keyword>
<proteinExistence type="inferred from homology"/>
<dbReference type="CDD" id="cd00685">
    <property type="entry name" value="Trans_IPPS_HT"/>
    <property type="match status" value="1"/>
</dbReference>
<dbReference type="GO" id="GO:0046872">
    <property type="term" value="F:metal ion binding"/>
    <property type="evidence" value="ECO:0007669"/>
    <property type="project" value="UniProtKB-KW"/>
</dbReference>
<evidence type="ECO:0000313" key="9">
    <source>
        <dbReference type="Proteomes" id="UP000247696"/>
    </source>
</evidence>
<dbReference type="InterPro" id="IPR000092">
    <property type="entry name" value="Polyprenyl_synt"/>
</dbReference>
<dbReference type="GO" id="GO:0004337">
    <property type="term" value="F:(2E,6E)-farnesyl diphosphate synthase activity"/>
    <property type="evidence" value="ECO:0007669"/>
    <property type="project" value="UniProtKB-EC"/>
</dbReference>
<evidence type="ECO:0000256" key="2">
    <source>
        <dbReference type="ARBA" id="ARBA00005128"/>
    </source>
</evidence>
<dbReference type="EC" id="2.5.1.10" evidence="8"/>
<dbReference type="SUPFAM" id="SSF48576">
    <property type="entry name" value="Terpenoid synthases"/>
    <property type="match status" value="1"/>
</dbReference>
<dbReference type="SFLD" id="SFLDG01017">
    <property type="entry name" value="Polyprenyl_Transferase_Like"/>
    <property type="match status" value="1"/>
</dbReference>
<keyword evidence="5" id="KW-0479">Metal-binding</keyword>
<comment type="cofactor">
    <cofactor evidence="1">
        <name>Mg(2+)</name>
        <dbReference type="ChEBI" id="CHEBI:18420"/>
    </cofactor>
</comment>
<dbReference type="PANTHER" id="PTHR12001:SF85">
    <property type="entry name" value="SHORT CHAIN ISOPRENYL DIPHOSPHATE SYNTHASE"/>
    <property type="match status" value="1"/>
</dbReference>
<dbReference type="PROSITE" id="PS00723">
    <property type="entry name" value="POLYPRENYL_SYNTHASE_1"/>
    <property type="match status" value="1"/>
</dbReference>
<keyword evidence="4 7" id="KW-0808">Transferase</keyword>
<dbReference type="GO" id="GO:0008299">
    <property type="term" value="P:isoprenoid biosynthetic process"/>
    <property type="evidence" value="ECO:0007669"/>
    <property type="project" value="InterPro"/>
</dbReference>
<accession>A0A2Z3YPG3</accession>
<evidence type="ECO:0000256" key="3">
    <source>
        <dbReference type="ARBA" id="ARBA00006706"/>
    </source>
</evidence>
<evidence type="ECO:0000256" key="1">
    <source>
        <dbReference type="ARBA" id="ARBA00001946"/>
    </source>
</evidence>
<evidence type="ECO:0000313" key="8">
    <source>
        <dbReference type="EMBL" id="AWT26446.1"/>
    </source>
</evidence>
<evidence type="ECO:0000256" key="4">
    <source>
        <dbReference type="ARBA" id="ARBA00022679"/>
    </source>
</evidence>